<organism evidence="2 3">
    <name type="scientific">Porphyridium purpureum</name>
    <name type="common">Red alga</name>
    <name type="synonym">Porphyridium cruentum</name>
    <dbReference type="NCBI Taxonomy" id="35688"/>
    <lineage>
        <taxon>Eukaryota</taxon>
        <taxon>Rhodophyta</taxon>
        <taxon>Bangiophyceae</taxon>
        <taxon>Porphyridiales</taxon>
        <taxon>Porphyridiaceae</taxon>
        <taxon>Porphyridium</taxon>
    </lineage>
</organism>
<gene>
    <name evidence="2" type="ORF">FVE85_1157</name>
</gene>
<dbReference type="Proteomes" id="UP000324585">
    <property type="component" value="Unassembled WGS sequence"/>
</dbReference>
<dbReference type="EMBL" id="VRMN01000002">
    <property type="protein sequence ID" value="KAA8497428.1"/>
    <property type="molecule type" value="Genomic_DNA"/>
</dbReference>
<feature type="compositionally biased region" description="Low complexity" evidence="1">
    <location>
        <begin position="154"/>
        <end position="163"/>
    </location>
</feature>
<comment type="caution">
    <text evidence="2">The sequence shown here is derived from an EMBL/GenBank/DDBJ whole genome shotgun (WGS) entry which is preliminary data.</text>
</comment>
<accession>A0A5J4Z268</accession>
<feature type="region of interest" description="Disordered" evidence="1">
    <location>
        <begin position="111"/>
        <end position="175"/>
    </location>
</feature>
<sequence>MTRVKEYLKYIWRKGVFGALRDLWKDHVALERSQYRSKLKIERYLQELQEAHGKRTIAIHFLDKKIKEAEALVRKKAAQAQQKETEKLMIGAMKMYADYTDEMEKVLAEHVKQGPAAQRTRTEDSQEMSDNKVDTKMKDSPGIRISQLDEESLSESGSSSAASPHKQKQKLHSGE</sequence>
<dbReference type="AlphaFoldDB" id="A0A5J4Z268"/>
<name>A0A5J4Z268_PORPP</name>
<evidence type="ECO:0000313" key="3">
    <source>
        <dbReference type="Proteomes" id="UP000324585"/>
    </source>
</evidence>
<evidence type="ECO:0000313" key="2">
    <source>
        <dbReference type="EMBL" id="KAA8497428.1"/>
    </source>
</evidence>
<protein>
    <submittedName>
        <fullName evidence="2">Uncharacterized protein</fullName>
    </submittedName>
</protein>
<proteinExistence type="predicted"/>
<reference evidence="3" key="1">
    <citation type="journal article" date="2019" name="Nat. Commun.">
        <title>Expansion of phycobilisome linker gene families in mesophilic red algae.</title>
        <authorList>
            <person name="Lee J."/>
            <person name="Kim D."/>
            <person name="Bhattacharya D."/>
            <person name="Yoon H.S."/>
        </authorList>
    </citation>
    <scope>NUCLEOTIDE SEQUENCE [LARGE SCALE GENOMIC DNA]</scope>
    <source>
        <strain evidence="3">CCMP 1328</strain>
    </source>
</reference>
<feature type="compositionally biased region" description="Basic and acidic residues" evidence="1">
    <location>
        <begin position="120"/>
        <end position="141"/>
    </location>
</feature>
<feature type="compositionally biased region" description="Basic residues" evidence="1">
    <location>
        <begin position="165"/>
        <end position="175"/>
    </location>
</feature>
<keyword evidence="3" id="KW-1185">Reference proteome</keyword>
<evidence type="ECO:0000256" key="1">
    <source>
        <dbReference type="SAM" id="MobiDB-lite"/>
    </source>
</evidence>